<feature type="transmembrane region" description="Helical" evidence="2">
    <location>
        <begin position="55"/>
        <end position="77"/>
    </location>
</feature>
<dbReference type="EMBL" id="BAABAB010000001">
    <property type="protein sequence ID" value="GAA3602308.1"/>
    <property type="molecule type" value="Genomic_DNA"/>
</dbReference>
<evidence type="ECO:0000313" key="3">
    <source>
        <dbReference type="EMBL" id="GAA3602308.1"/>
    </source>
</evidence>
<evidence type="ECO:0000313" key="4">
    <source>
        <dbReference type="Proteomes" id="UP001501490"/>
    </source>
</evidence>
<accession>A0ABP6Z8Y3</accession>
<feature type="transmembrane region" description="Helical" evidence="2">
    <location>
        <begin position="301"/>
        <end position="326"/>
    </location>
</feature>
<feature type="transmembrane region" description="Helical" evidence="2">
    <location>
        <begin position="83"/>
        <end position="108"/>
    </location>
</feature>
<name>A0ABP6Z8Y3_9ACTN</name>
<keyword evidence="2" id="KW-0812">Transmembrane</keyword>
<protein>
    <recommendedName>
        <fullName evidence="5">Glycerophosphoryl diester phosphodiesterase membrane domain-containing protein</fullName>
    </recommendedName>
</protein>
<comment type="caution">
    <text evidence="3">The sequence shown here is derived from an EMBL/GenBank/DDBJ whole genome shotgun (WGS) entry which is preliminary data.</text>
</comment>
<keyword evidence="2" id="KW-1133">Transmembrane helix</keyword>
<keyword evidence="4" id="KW-1185">Reference proteome</keyword>
<feature type="region of interest" description="Disordered" evidence="1">
    <location>
        <begin position="352"/>
        <end position="374"/>
    </location>
</feature>
<reference evidence="4" key="1">
    <citation type="journal article" date="2019" name="Int. J. Syst. Evol. Microbiol.">
        <title>The Global Catalogue of Microorganisms (GCM) 10K type strain sequencing project: providing services to taxonomists for standard genome sequencing and annotation.</title>
        <authorList>
            <consortium name="The Broad Institute Genomics Platform"/>
            <consortium name="The Broad Institute Genome Sequencing Center for Infectious Disease"/>
            <person name="Wu L."/>
            <person name="Ma J."/>
        </authorList>
    </citation>
    <scope>NUCLEOTIDE SEQUENCE [LARGE SCALE GENOMIC DNA]</scope>
    <source>
        <strain evidence="4">JCM 16929</strain>
    </source>
</reference>
<proteinExistence type="predicted"/>
<feature type="transmembrane region" description="Helical" evidence="2">
    <location>
        <begin position="141"/>
        <end position="169"/>
    </location>
</feature>
<gene>
    <name evidence="3" type="ORF">GCM10022236_00130</name>
</gene>
<feature type="transmembrane region" description="Helical" evidence="2">
    <location>
        <begin position="181"/>
        <end position="207"/>
    </location>
</feature>
<keyword evidence="2" id="KW-0472">Membrane</keyword>
<dbReference type="RefSeq" id="WP_344801018.1">
    <property type="nucleotide sequence ID" value="NZ_BAABAB010000001.1"/>
</dbReference>
<feature type="transmembrane region" description="Helical" evidence="2">
    <location>
        <begin position="248"/>
        <end position="281"/>
    </location>
</feature>
<sequence>MSVPTPPAPIAPSRRPRVLDAARTALIPLRPLTIGEILDGAFVVVRRNAKMMVGLPLVVAGGTAVYLLFGLGLYLLLGNTTARWAQILFTVLAGLAGFFLLIQCLVWMTAVLSRVSLQTVLGDGFAPSSSRVSLRTSLPMFWPVFGLSLLQYVAASVVQSVLGFLYYLVLIPITLLGGDGGFGFVASAALSLVTFGVTALAYGYLALTVPALATEGRTAPGWIGKPLKPTTVFTAFERAFRLIGLSNVVRVALVMGGAMVVSLALIGLLSAGVLALILLFATSIGQTVTAVVTNPWTIGGVLAFSAVVAMSALLAYVAAVQTLLYLDLRMRREGLDLALRFDVVPIPQPSAPPLPPPYPAPSFPPPAAGPGATP</sequence>
<dbReference type="Proteomes" id="UP001501490">
    <property type="component" value="Unassembled WGS sequence"/>
</dbReference>
<evidence type="ECO:0000256" key="2">
    <source>
        <dbReference type="SAM" id="Phobius"/>
    </source>
</evidence>
<evidence type="ECO:0008006" key="5">
    <source>
        <dbReference type="Google" id="ProtNLM"/>
    </source>
</evidence>
<organism evidence="3 4">
    <name type="scientific">Microlunatus ginsengisoli</name>
    <dbReference type="NCBI Taxonomy" id="363863"/>
    <lineage>
        <taxon>Bacteria</taxon>
        <taxon>Bacillati</taxon>
        <taxon>Actinomycetota</taxon>
        <taxon>Actinomycetes</taxon>
        <taxon>Propionibacteriales</taxon>
        <taxon>Propionibacteriaceae</taxon>
        <taxon>Microlunatus</taxon>
    </lineage>
</organism>
<evidence type="ECO:0000256" key="1">
    <source>
        <dbReference type="SAM" id="MobiDB-lite"/>
    </source>
</evidence>